<dbReference type="InterPro" id="IPR043519">
    <property type="entry name" value="NT_sf"/>
</dbReference>
<evidence type="ECO:0000313" key="2">
    <source>
        <dbReference type="EMBL" id="AEG16099.1"/>
    </source>
</evidence>
<dbReference type="Pfam" id="PF01909">
    <property type="entry name" value="NTP_transf_2"/>
    <property type="match status" value="1"/>
</dbReference>
<reference evidence="3" key="1">
    <citation type="submission" date="2011-05" db="EMBL/GenBank/DDBJ databases">
        <title>Complete sequence of Desulfotomaculum kuznetsovii DSM 6115.</title>
        <authorList>
            <person name="Lucas S."/>
            <person name="Han J."/>
            <person name="Lapidus A."/>
            <person name="Cheng J.-F."/>
            <person name="Goodwin L."/>
            <person name="Pitluck S."/>
            <person name="Peters L."/>
            <person name="Mikhailova N."/>
            <person name="Lu M."/>
            <person name="Saunders E."/>
            <person name="Han C."/>
            <person name="Tapia R."/>
            <person name="Land M."/>
            <person name="Hauser L."/>
            <person name="Kyrpides N."/>
            <person name="Ivanova N."/>
            <person name="Pagani I."/>
            <person name="Nazina T."/>
            <person name="Ivanova A."/>
            <person name="Parshina S."/>
            <person name="Kuever J."/>
            <person name="Muyzer G."/>
            <person name="Plugge C."/>
            <person name="Stams A."/>
            <person name="Woyke T."/>
        </authorList>
    </citation>
    <scope>NUCLEOTIDE SEQUENCE [LARGE SCALE GENOMIC DNA]</scope>
    <source>
        <strain evidence="3">DSM 6115 / VKM B-1805 / 17</strain>
    </source>
</reference>
<keyword evidence="3" id="KW-1185">Reference proteome</keyword>
<dbReference type="PANTHER" id="PTHR33933:SF1">
    <property type="entry name" value="PROTEIN ADENYLYLTRANSFERASE MNTA-RELATED"/>
    <property type="match status" value="1"/>
</dbReference>
<dbReference type="AlphaFoldDB" id="A0AAU8PJM0"/>
<dbReference type="GO" id="GO:0016779">
    <property type="term" value="F:nucleotidyltransferase activity"/>
    <property type="evidence" value="ECO:0007669"/>
    <property type="project" value="InterPro"/>
</dbReference>
<dbReference type="InterPro" id="IPR002934">
    <property type="entry name" value="Polymerase_NTP_transf_dom"/>
</dbReference>
<dbReference type="RefSeq" id="WP_013823610.1">
    <property type="nucleotide sequence ID" value="NC_015573.1"/>
</dbReference>
<sequence length="120" mass="13567">MPVPVDKRVKAIVLMYADALKNKDVPVKAVILFGSHAIGSHARGDSTPNTDIDVLVITERLDKKIRDTIKDEAHRISLKENVPVTALACDMQEFQSPSFQAEPLYREITRKGIIFHRETW</sequence>
<dbReference type="CDD" id="cd05403">
    <property type="entry name" value="NT_KNTase_like"/>
    <property type="match status" value="1"/>
</dbReference>
<proteinExistence type="predicted"/>
<feature type="domain" description="Polymerase nucleotidyl transferase" evidence="1">
    <location>
        <begin position="20"/>
        <end position="76"/>
    </location>
</feature>
<organism evidence="2 3">
    <name type="scientific">Desulfofundulus kuznetsovii (strain DSM 6115 / VKM B-1805 / 17)</name>
    <name type="common">Desulfotomaculum kuznetsovii</name>
    <dbReference type="NCBI Taxonomy" id="760568"/>
    <lineage>
        <taxon>Bacteria</taxon>
        <taxon>Bacillati</taxon>
        <taxon>Bacillota</taxon>
        <taxon>Clostridia</taxon>
        <taxon>Eubacteriales</taxon>
        <taxon>Peptococcaceae</taxon>
        <taxon>Desulfofundulus</taxon>
    </lineage>
</organism>
<dbReference type="EMBL" id="CP002770">
    <property type="protein sequence ID" value="AEG16099.1"/>
    <property type="molecule type" value="Genomic_DNA"/>
</dbReference>
<evidence type="ECO:0000259" key="1">
    <source>
        <dbReference type="Pfam" id="PF01909"/>
    </source>
</evidence>
<accession>A0AAU8PJM0</accession>
<dbReference type="Proteomes" id="UP000009229">
    <property type="component" value="Chromosome"/>
</dbReference>
<protein>
    <submittedName>
        <fullName evidence="2">DNA polymerase beta domain protein region</fullName>
    </submittedName>
</protein>
<evidence type="ECO:0000313" key="3">
    <source>
        <dbReference type="Proteomes" id="UP000009229"/>
    </source>
</evidence>
<dbReference type="KEGG" id="dku:Desku_2574"/>
<dbReference type="PANTHER" id="PTHR33933">
    <property type="entry name" value="NUCLEOTIDYLTRANSFERASE"/>
    <property type="match status" value="1"/>
</dbReference>
<name>A0AAU8PJM0_DESK7</name>
<dbReference type="SUPFAM" id="SSF81301">
    <property type="entry name" value="Nucleotidyltransferase"/>
    <property type="match status" value="1"/>
</dbReference>
<dbReference type="InterPro" id="IPR052548">
    <property type="entry name" value="Type_VII_TA_antitoxin"/>
</dbReference>
<dbReference type="Gene3D" id="3.30.460.10">
    <property type="entry name" value="Beta Polymerase, domain 2"/>
    <property type="match status" value="1"/>
</dbReference>
<gene>
    <name evidence="2" type="ordered locus">Desku_2574</name>
</gene>